<feature type="region of interest" description="Disordered" evidence="1">
    <location>
        <begin position="1"/>
        <end position="34"/>
    </location>
</feature>
<reference evidence="3" key="1">
    <citation type="journal article" date="2023" name="Commun. Biol.">
        <title>Genome analysis of Parmales, the sister group of diatoms, reveals the evolutionary specialization of diatoms from phago-mixotrophs to photoautotrophs.</title>
        <authorList>
            <person name="Ban H."/>
            <person name="Sato S."/>
            <person name="Yoshikawa S."/>
            <person name="Yamada K."/>
            <person name="Nakamura Y."/>
            <person name="Ichinomiya M."/>
            <person name="Sato N."/>
            <person name="Blanc-Mathieu R."/>
            <person name="Endo H."/>
            <person name="Kuwata A."/>
            <person name="Ogata H."/>
        </authorList>
    </citation>
    <scope>NUCLEOTIDE SEQUENCE [LARGE SCALE GENOMIC DNA]</scope>
    <source>
        <strain evidence="3">NIES 3701</strain>
    </source>
</reference>
<organism evidence="2 3">
    <name type="scientific">Triparma strigata</name>
    <dbReference type="NCBI Taxonomy" id="1606541"/>
    <lineage>
        <taxon>Eukaryota</taxon>
        <taxon>Sar</taxon>
        <taxon>Stramenopiles</taxon>
        <taxon>Ochrophyta</taxon>
        <taxon>Bolidophyceae</taxon>
        <taxon>Parmales</taxon>
        <taxon>Triparmaceae</taxon>
        <taxon>Triparma</taxon>
    </lineage>
</organism>
<dbReference type="PANTHER" id="PTHR45661">
    <property type="entry name" value="SURFACE ANTIGEN"/>
    <property type="match status" value="1"/>
</dbReference>
<dbReference type="InterPro" id="IPR032675">
    <property type="entry name" value="LRR_dom_sf"/>
</dbReference>
<evidence type="ECO:0000313" key="3">
    <source>
        <dbReference type="Proteomes" id="UP001165085"/>
    </source>
</evidence>
<dbReference type="PANTHER" id="PTHR45661:SF3">
    <property type="entry name" value="IG-LIKE DOMAIN-CONTAINING PROTEIN"/>
    <property type="match status" value="1"/>
</dbReference>
<dbReference type="AlphaFoldDB" id="A0A9W7BZY2"/>
<feature type="compositionally biased region" description="Basic and acidic residues" evidence="1">
    <location>
        <begin position="22"/>
        <end position="33"/>
    </location>
</feature>
<evidence type="ECO:0000256" key="1">
    <source>
        <dbReference type="SAM" id="MobiDB-lite"/>
    </source>
</evidence>
<gene>
    <name evidence="2" type="ORF">TrST_g5294</name>
</gene>
<evidence type="ECO:0000313" key="2">
    <source>
        <dbReference type="EMBL" id="GMH96699.1"/>
    </source>
</evidence>
<dbReference type="OrthoDB" id="415426at2759"/>
<dbReference type="Proteomes" id="UP001165085">
    <property type="component" value="Unassembled WGS sequence"/>
</dbReference>
<keyword evidence="3" id="KW-1185">Reference proteome</keyword>
<dbReference type="EMBL" id="BRXY01000471">
    <property type="protein sequence ID" value="GMH96699.1"/>
    <property type="molecule type" value="Genomic_DNA"/>
</dbReference>
<dbReference type="InterPro" id="IPR053139">
    <property type="entry name" value="Surface_bspA-like"/>
</dbReference>
<name>A0A9W7BZY2_9STRA</name>
<dbReference type="Pfam" id="PF13306">
    <property type="entry name" value="LRR_5"/>
    <property type="match status" value="1"/>
</dbReference>
<protein>
    <submittedName>
        <fullName evidence="2">Uncharacterized protein</fullName>
    </submittedName>
</protein>
<proteinExistence type="predicted"/>
<accession>A0A9W7BZY2</accession>
<dbReference type="Gene3D" id="3.80.10.10">
    <property type="entry name" value="Ribonuclease Inhibitor"/>
    <property type="match status" value="1"/>
</dbReference>
<dbReference type="SUPFAM" id="SSF52058">
    <property type="entry name" value="L domain-like"/>
    <property type="match status" value="1"/>
</dbReference>
<sequence>MTSRGPYASKTHEEIETGGDNNGEKHRCLEEAGGKAPSAETAVAKWVFPSPVPPPGNDEMLLAAAPSSLSLVVVAKWVIPSFFFLDDWRFLFVENVPLDTLTKMRVLCKDWRRVVDKFIDGKIESGVMTVVGENNINWDEARALEKSRRLTKQVIFLLNITKVGNHACTLAINLVVVEIPEGVESIGDCAFFKCTSLTTVSFPTTLRSISGWAFENCSKLDNVDLFHTRLQDIGRCAFYNCRVLKSMTIPDSLQTIGRDVFPYTLYPYNFHEPHGVQRNTAVVAHLRAKQKIKSVKRSLFCE</sequence>
<comment type="caution">
    <text evidence="2">The sequence shown here is derived from an EMBL/GenBank/DDBJ whole genome shotgun (WGS) entry which is preliminary data.</text>
</comment>
<dbReference type="InterPro" id="IPR026906">
    <property type="entry name" value="LRR_5"/>
</dbReference>